<evidence type="ECO:0000256" key="1">
    <source>
        <dbReference type="SAM" id="MobiDB-lite"/>
    </source>
</evidence>
<name>A0ABZ1LA50_9ACTN</name>
<keyword evidence="3" id="KW-1185">Reference proteome</keyword>
<feature type="region of interest" description="Disordered" evidence="1">
    <location>
        <begin position="525"/>
        <end position="561"/>
    </location>
</feature>
<accession>A0ABZ1LA50</accession>
<dbReference type="RefSeq" id="WP_406333921.1">
    <property type="nucleotide sequence ID" value="NZ_CP108188.1"/>
</dbReference>
<evidence type="ECO:0000313" key="2">
    <source>
        <dbReference type="EMBL" id="WTR69233.1"/>
    </source>
</evidence>
<gene>
    <name evidence="2" type="ORF">OG814_08145</name>
</gene>
<dbReference type="EMBL" id="CP108188">
    <property type="protein sequence ID" value="WTR69233.1"/>
    <property type="molecule type" value="Genomic_DNA"/>
</dbReference>
<organism evidence="2 3">
    <name type="scientific">Streptomyces zaomyceticus</name>
    <dbReference type="NCBI Taxonomy" id="68286"/>
    <lineage>
        <taxon>Bacteria</taxon>
        <taxon>Bacillati</taxon>
        <taxon>Actinomycetota</taxon>
        <taxon>Actinomycetes</taxon>
        <taxon>Kitasatosporales</taxon>
        <taxon>Streptomycetaceae</taxon>
        <taxon>Streptomyces</taxon>
    </lineage>
</organism>
<evidence type="ECO:0000313" key="3">
    <source>
        <dbReference type="Proteomes" id="UP001622594"/>
    </source>
</evidence>
<reference evidence="2 3" key="1">
    <citation type="submission" date="2022-10" db="EMBL/GenBank/DDBJ databases">
        <title>The complete genomes of actinobacterial strains from the NBC collection.</title>
        <authorList>
            <person name="Joergensen T.S."/>
            <person name="Alvarez Arevalo M."/>
            <person name="Sterndorff E.B."/>
            <person name="Faurdal D."/>
            <person name="Vuksanovic O."/>
            <person name="Mourched A.-S."/>
            <person name="Charusanti P."/>
            <person name="Shaw S."/>
            <person name="Blin K."/>
            <person name="Weber T."/>
        </authorList>
    </citation>
    <scope>NUCLEOTIDE SEQUENCE [LARGE SCALE GENOMIC DNA]</scope>
    <source>
        <strain evidence="2 3">NBC_00123</strain>
    </source>
</reference>
<feature type="compositionally biased region" description="Pro residues" evidence="1">
    <location>
        <begin position="235"/>
        <end position="245"/>
    </location>
</feature>
<protein>
    <submittedName>
        <fullName evidence="2">Uncharacterized protein</fullName>
    </submittedName>
</protein>
<proteinExistence type="predicted"/>
<feature type="region of interest" description="Disordered" evidence="1">
    <location>
        <begin position="224"/>
        <end position="247"/>
    </location>
</feature>
<dbReference type="Proteomes" id="UP001622594">
    <property type="component" value="Chromosome"/>
</dbReference>
<feature type="compositionally biased region" description="Basic and acidic residues" evidence="1">
    <location>
        <begin position="542"/>
        <end position="561"/>
    </location>
</feature>
<sequence length="561" mass="59411">MSYGLAYPSISEIVPTVGYPASATTGTADLASLADGAGQSVGHAVDGVQATASHAMDAAGHALQELLEPAAVALGALSGALLVGRAAMVTTQALAAAAVRAADEQRCLEHVQQVAAAATAQWEAAAFAAVRANARRSALVARVRRAAFRTVPGTPPPPMPDLPPPLTCVGTRLDVLRRELAAMEKALRHAEALQDRWTMEQALGAADGPEDEDWRRRLLARREAAVRAQQEEPAPAAPAVPPQPPAADLLDRRRTEESGAELLALLEAGADPKDAELAVAAVRHAVECAAERPAKARNHLREARRFVTDANRAVRTRLSAQEKAAVQLDFLLTEAPPGEPPLAPAAEEIALLRGVLEKGRTLDADEQRTVDRRVGERLADLESRYTRELIGLAVARFADPTARGAVPADADAAAHGGAAGPLCLDLTPAGWWPDHWLRITVRDNVTEMVTMHAERPGPRGTAELALDARRCHEARGHLEELREAGLRLGIDLPVHFEESGSVVPGVRGGDGAIVLDMADVADAADAEARRTRDGTVGASGARRSEPPRARRVDEDRRSTGR</sequence>